<dbReference type="GO" id="GO:0051082">
    <property type="term" value="F:unfolded protein binding"/>
    <property type="evidence" value="ECO:0007669"/>
    <property type="project" value="TreeGrafter"/>
</dbReference>
<dbReference type="GO" id="GO:0005737">
    <property type="term" value="C:cytoplasm"/>
    <property type="evidence" value="ECO:0007669"/>
    <property type="project" value="TreeGrafter"/>
</dbReference>
<keyword evidence="3" id="KW-1133">Transmembrane helix</keyword>
<dbReference type="InterPro" id="IPR036869">
    <property type="entry name" value="J_dom_sf"/>
</dbReference>
<dbReference type="SMART" id="SM00271">
    <property type="entry name" value="DnaJ"/>
    <property type="match status" value="1"/>
</dbReference>
<dbReference type="PROSITE" id="PS50076">
    <property type="entry name" value="DNAJ_2"/>
    <property type="match status" value="1"/>
</dbReference>
<dbReference type="PANTHER" id="PTHR43096">
    <property type="entry name" value="DNAJ HOMOLOG 1, MITOCHONDRIAL-RELATED"/>
    <property type="match status" value="1"/>
</dbReference>
<dbReference type="PANTHER" id="PTHR43096:SF10">
    <property type="entry name" value="CHAPERONE PROTEIN DNAJ A6, CHLOROPLASTIC"/>
    <property type="match status" value="1"/>
</dbReference>
<proteinExistence type="predicted"/>
<dbReference type="SUPFAM" id="SSF46565">
    <property type="entry name" value="Chaperone J-domain"/>
    <property type="match status" value="1"/>
</dbReference>
<dbReference type="Proteomes" id="UP000001572">
    <property type="component" value="Chromosome"/>
</dbReference>
<keyword evidence="5" id="KW-0346">Stress response</keyword>
<dbReference type="EMBL" id="CP000724">
    <property type="protein sequence ID" value="ABR46680.1"/>
    <property type="molecule type" value="Genomic_DNA"/>
</dbReference>
<reference evidence="6" key="1">
    <citation type="journal article" date="2016" name="Genome Announc.">
        <title>Complete genome sequence of Alkaliphilus metalliredigens strain QYMF, an alkaliphilic and metal-reducing bacterium isolated from borax-contaminated leachate ponds.</title>
        <authorList>
            <person name="Hwang C."/>
            <person name="Copeland A."/>
            <person name="Lucas S."/>
            <person name="Lapidus A."/>
            <person name="Barry K."/>
            <person name="Detter J.C."/>
            <person name="Glavina Del Rio T."/>
            <person name="Hammon N."/>
            <person name="Israni S."/>
            <person name="Dalin E."/>
            <person name="Tice H."/>
            <person name="Pitluck S."/>
            <person name="Chertkov O."/>
            <person name="Brettin T."/>
            <person name="Bruce D."/>
            <person name="Han C."/>
            <person name="Schmutz J."/>
            <person name="Larimer F."/>
            <person name="Land M.L."/>
            <person name="Hauser L."/>
            <person name="Kyrpides N."/>
            <person name="Mikhailova N."/>
            <person name="Ye Q."/>
            <person name="Zhou J."/>
            <person name="Richardson P."/>
            <person name="Fields M.W."/>
        </authorList>
    </citation>
    <scope>NUCLEOTIDE SEQUENCE [LARGE SCALE GENOMIC DNA]</scope>
    <source>
        <strain evidence="6">QYMF</strain>
    </source>
</reference>
<evidence type="ECO:0000313" key="6">
    <source>
        <dbReference type="Proteomes" id="UP000001572"/>
    </source>
</evidence>
<dbReference type="GO" id="GO:0006260">
    <property type="term" value="P:DNA replication"/>
    <property type="evidence" value="ECO:0007669"/>
    <property type="project" value="UniProtKB-KW"/>
</dbReference>
<name>A6TKG2_ALKMQ</name>
<keyword evidence="6" id="KW-1185">Reference proteome</keyword>
<dbReference type="RefSeq" id="WP_011971588.1">
    <property type="nucleotide sequence ID" value="NC_009633.1"/>
</dbReference>
<dbReference type="STRING" id="293826.Amet_0452"/>
<dbReference type="GO" id="GO:0042026">
    <property type="term" value="P:protein refolding"/>
    <property type="evidence" value="ECO:0007669"/>
    <property type="project" value="TreeGrafter"/>
</dbReference>
<evidence type="ECO:0000259" key="4">
    <source>
        <dbReference type="PROSITE" id="PS50076"/>
    </source>
</evidence>
<dbReference type="InterPro" id="IPR001623">
    <property type="entry name" value="DnaJ_domain"/>
</dbReference>
<feature type="transmembrane region" description="Helical" evidence="3">
    <location>
        <begin position="40"/>
        <end position="61"/>
    </location>
</feature>
<keyword evidence="2" id="KW-0175">Coiled coil</keyword>
<dbReference type="HOGENOM" id="CLU_1056205_0_0_9"/>
<sequence>MRVMKKIVGKVIYAIAKALSAILDSLIQLIETMVLLARSFSKGCLALMSMGGCLFFLFFVFPIGSRILRNPTALLAILFILVFPILGALLVSYLKYLKYITTAYLFNLGNYLMDGVNYQYKAFSEYKVAYRKAEEDRKRKEQNRHYEQQREWEERLRQWRQQNAQREQGSYGGQGNYGHSYANPIVEFKKKYEKCCDVLGVSYDADKYQIKLAYRRKAKQYHPDVNKAADATKMFQGISEAYEFLNDDNIQRYKSV</sequence>
<dbReference type="AlphaFoldDB" id="A6TKG2"/>
<dbReference type="Pfam" id="PF00226">
    <property type="entry name" value="DnaJ"/>
    <property type="match status" value="1"/>
</dbReference>
<protein>
    <submittedName>
        <fullName evidence="5">Heat shock protein DnaJ domain protein</fullName>
    </submittedName>
</protein>
<keyword evidence="1" id="KW-0235">DNA replication</keyword>
<dbReference type="KEGG" id="amt:Amet_0452"/>
<gene>
    <name evidence="5" type="ordered locus">Amet_0452</name>
</gene>
<keyword evidence="3" id="KW-0472">Membrane</keyword>
<keyword evidence="3" id="KW-0812">Transmembrane</keyword>
<dbReference type="PRINTS" id="PR00625">
    <property type="entry name" value="JDOMAIN"/>
</dbReference>
<evidence type="ECO:0000313" key="5">
    <source>
        <dbReference type="EMBL" id="ABR46680.1"/>
    </source>
</evidence>
<dbReference type="CDD" id="cd06257">
    <property type="entry name" value="DnaJ"/>
    <property type="match status" value="1"/>
</dbReference>
<dbReference type="Gene3D" id="1.10.287.110">
    <property type="entry name" value="DnaJ domain"/>
    <property type="match status" value="1"/>
</dbReference>
<accession>A6TKG2</accession>
<feature type="coiled-coil region" evidence="2">
    <location>
        <begin position="123"/>
        <end position="150"/>
    </location>
</feature>
<organism evidence="5 6">
    <name type="scientific">Alkaliphilus metalliredigens (strain QYMF)</name>
    <dbReference type="NCBI Taxonomy" id="293826"/>
    <lineage>
        <taxon>Bacteria</taxon>
        <taxon>Bacillati</taxon>
        <taxon>Bacillota</taxon>
        <taxon>Clostridia</taxon>
        <taxon>Peptostreptococcales</taxon>
        <taxon>Natronincolaceae</taxon>
        <taxon>Alkaliphilus</taxon>
    </lineage>
</organism>
<evidence type="ECO:0000256" key="3">
    <source>
        <dbReference type="SAM" id="Phobius"/>
    </source>
</evidence>
<evidence type="ECO:0000256" key="1">
    <source>
        <dbReference type="ARBA" id="ARBA00022705"/>
    </source>
</evidence>
<dbReference type="eggNOG" id="COG0484">
    <property type="taxonomic scope" value="Bacteria"/>
</dbReference>
<dbReference type="OrthoDB" id="9779889at2"/>
<feature type="domain" description="J" evidence="4">
    <location>
        <begin position="194"/>
        <end position="256"/>
    </location>
</feature>
<evidence type="ECO:0000256" key="2">
    <source>
        <dbReference type="SAM" id="Coils"/>
    </source>
</evidence>
<feature type="transmembrane region" description="Helical" evidence="3">
    <location>
        <begin position="73"/>
        <end position="94"/>
    </location>
</feature>